<protein>
    <submittedName>
        <fullName evidence="2">Uncharacterized protein</fullName>
    </submittedName>
</protein>
<feature type="chain" id="PRO_5012124031" evidence="1">
    <location>
        <begin position="21"/>
        <end position="141"/>
    </location>
</feature>
<evidence type="ECO:0000313" key="2">
    <source>
        <dbReference type="EMBL" id="ORX90346.1"/>
    </source>
</evidence>
<feature type="signal peptide" evidence="1">
    <location>
        <begin position="1"/>
        <end position="20"/>
    </location>
</feature>
<accession>A0A1Y1XXY5</accession>
<comment type="caution">
    <text evidence="2">The sequence shown here is derived from an EMBL/GenBank/DDBJ whole genome shotgun (WGS) entry which is preliminary data.</text>
</comment>
<dbReference type="Proteomes" id="UP000193498">
    <property type="component" value="Unassembled WGS sequence"/>
</dbReference>
<keyword evidence="3" id="KW-1185">Reference proteome</keyword>
<sequence>MKLSLAKYLLFLGSVNSILAKCDDPSPKLSAASIQAPDQIHSSITNWLGILVVDETVLNARNLTVGLYSPELRFIKDLESLDSEQFLASPRLQTRVGVIVNISPEVANLPTYFILYEPVNCTMFGMSPVKVLDVVGNSLDS</sequence>
<dbReference type="AlphaFoldDB" id="A0A1Y1XXY5"/>
<organism evidence="2 3">
    <name type="scientific">Basidiobolus meristosporus CBS 931.73</name>
    <dbReference type="NCBI Taxonomy" id="1314790"/>
    <lineage>
        <taxon>Eukaryota</taxon>
        <taxon>Fungi</taxon>
        <taxon>Fungi incertae sedis</taxon>
        <taxon>Zoopagomycota</taxon>
        <taxon>Entomophthoromycotina</taxon>
        <taxon>Basidiobolomycetes</taxon>
        <taxon>Basidiobolales</taxon>
        <taxon>Basidiobolaceae</taxon>
        <taxon>Basidiobolus</taxon>
    </lineage>
</organism>
<name>A0A1Y1XXY5_9FUNG</name>
<dbReference type="InParanoid" id="A0A1Y1XXY5"/>
<dbReference type="EMBL" id="MCFE01000385">
    <property type="protein sequence ID" value="ORX90346.1"/>
    <property type="molecule type" value="Genomic_DNA"/>
</dbReference>
<keyword evidence="1" id="KW-0732">Signal</keyword>
<proteinExistence type="predicted"/>
<evidence type="ECO:0000256" key="1">
    <source>
        <dbReference type="SAM" id="SignalP"/>
    </source>
</evidence>
<evidence type="ECO:0000313" key="3">
    <source>
        <dbReference type="Proteomes" id="UP000193498"/>
    </source>
</evidence>
<reference evidence="2 3" key="1">
    <citation type="submission" date="2016-07" db="EMBL/GenBank/DDBJ databases">
        <title>Pervasive Adenine N6-methylation of Active Genes in Fungi.</title>
        <authorList>
            <consortium name="DOE Joint Genome Institute"/>
            <person name="Mondo S.J."/>
            <person name="Dannebaum R.O."/>
            <person name="Kuo R.C."/>
            <person name="Labutti K."/>
            <person name="Haridas S."/>
            <person name="Kuo A."/>
            <person name="Salamov A."/>
            <person name="Ahrendt S.R."/>
            <person name="Lipzen A."/>
            <person name="Sullivan W."/>
            <person name="Andreopoulos W.B."/>
            <person name="Clum A."/>
            <person name="Lindquist E."/>
            <person name="Daum C."/>
            <person name="Ramamoorthy G.K."/>
            <person name="Gryganskyi A."/>
            <person name="Culley D."/>
            <person name="Magnuson J.K."/>
            <person name="James T.Y."/>
            <person name="O'Malley M.A."/>
            <person name="Stajich J.E."/>
            <person name="Spatafora J.W."/>
            <person name="Visel A."/>
            <person name="Grigoriev I.V."/>
        </authorList>
    </citation>
    <scope>NUCLEOTIDE SEQUENCE [LARGE SCALE GENOMIC DNA]</scope>
    <source>
        <strain evidence="2 3">CBS 931.73</strain>
    </source>
</reference>
<gene>
    <name evidence="2" type="ORF">K493DRAFT_304978</name>
</gene>